<evidence type="ECO:0000313" key="4">
    <source>
        <dbReference type="EMBL" id="RWR85153.1"/>
    </source>
</evidence>
<accession>A0A3S3NRN9</accession>
<gene>
    <name evidence="4" type="ORF">CKAN_01400300</name>
</gene>
<evidence type="ECO:0000313" key="5">
    <source>
        <dbReference type="Proteomes" id="UP000283530"/>
    </source>
</evidence>
<keyword evidence="5" id="KW-1185">Reference proteome</keyword>
<dbReference type="SUPFAM" id="SSF48403">
    <property type="entry name" value="Ankyrin repeat"/>
    <property type="match status" value="1"/>
</dbReference>
<dbReference type="STRING" id="337451.A0A3S3NRN9"/>
<keyword evidence="2 3" id="KW-0040">ANK repeat</keyword>
<protein>
    <submittedName>
        <fullName evidence="4">Protein ACCELERATED CELL DEATH 6</fullName>
    </submittedName>
</protein>
<name>A0A3S3NRN9_9MAGN</name>
<feature type="repeat" description="ANK" evidence="3">
    <location>
        <begin position="162"/>
        <end position="194"/>
    </location>
</feature>
<feature type="repeat" description="ANK" evidence="3">
    <location>
        <begin position="266"/>
        <end position="288"/>
    </location>
</feature>
<feature type="repeat" description="ANK" evidence="3">
    <location>
        <begin position="230"/>
        <end position="252"/>
    </location>
</feature>
<dbReference type="PANTHER" id="PTHR24186:SF50">
    <property type="entry name" value="ANKYRIN REPEAT-CONTAINING PROTEIN ITN1-LIKE ISOFORM X1"/>
    <property type="match status" value="1"/>
</dbReference>
<dbReference type="GO" id="GO:0005886">
    <property type="term" value="C:plasma membrane"/>
    <property type="evidence" value="ECO:0007669"/>
    <property type="project" value="TreeGrafter"/>
</dbReference>
<dbReference type="AlphaFoldDB" id="A0A3S3NRN9"/>
<dbReference type="InterPro" id="IPR002110">
    <property type="entry name" value="Ankyrin_rpt"/>
</dbReference>
<evidence type="ECO:0000256" key="2">
    <source>
        <dbReference type="ARBA" id="ARBA00023043"/>
    </source>
</evidence>
<comment type="caution">
    <text evidence="4">The sequence shown here is derived from an EMBL/GenBank/DDBJ whole genome shotgun (WGS) entry which is preliminary data.</text>
</comment>
<dbReference type="PROSITE" id="PS50088">
    <property type="entry name" value="ANK_REPEAT"/>
    <property type="match status" value="3"/>
</dbReference>
<dbReference type="Proteomes" id="UP000283530">
    <property type="component" value="Unassembled WGS sequence"/>
</dbReference>
<proteinExistence type="predicted"/>
<reference evidence="4 5" key="1">
    <citation type="journal article" date="2019" name="Nat. Plants">
        <title>Stout camphor tree genome fills gaps in understanding of flowering plant genome evolution.</title>
        <authorList>
            <person name="Chaw S.M."/>
            <person name="Liu Y.C."/>
            <person name="Wu Y.W."/>
            <person name="Wang H.Y."/>
            <person name="Lin C.I."/>
            <person name="Wu C.S."/>
            <person name="Ke H.M."/>
            <person name="Chang L.Y."/>
            <person name="Hsu C.Y."/>
            <person name="Yang H.T."/>
            <person name="Sudianto E."/>
            <person name="Hsu M.H."/>
            <person name="Wu K.P."/>
            <person name="Wang L.N."/>
            <person name="Leebens-Mack J.H."/>
            <person name="Tsai I.J."/>
        </authorList>
    </citation>
    <scope>NUCLEOTIDE SEQUENCE [LARGE SCALE GENOMIC DNA]</scope>
    <source>
        <strain evidence="5">cv. Chaw 1501</strain>
        <tissue evidence="4">Young leaves</tissue>
    </source>
</reference>
<dbReference type="SMART" id="SM00248">
    <property type="entry name" value="ANK"/>
    <property type="match status" value="4"/>
</dbReference>
<dbReference type="PANTHER" id="PTHR24186">
    <property type="entry name" value="PROTEIN PHOSPHATASE 1 REGULATORY SUBUNIT"/>
    <property type="match status" value="1"/>
</dbReference>
<evidence type="ECO:0000256" key="1">
    <source>
        <dbReference type="ARBA" id="ARBA00022737"/>
    </source>
</evidence>
<organism evidence="4 5">
    <name type="scientific">Cinnamomum micranthum f. kanehirae</name>
    <dbReference type="NCBI Taxonomy" id="337451"/>
    <lineage>
        <taxon>Eukaryota</taxon>
        <taxon>Viridiplantae</taxon>
        <taxon>Streptophyta</taxon>
        <taxon>Embryophyta</taxon>
        <taxon>Tracheophyta</taxon>
        <taxon>Spermatophyta</taxon>
        <taxon>Magnoliopsida</taxon>
        <taxon>Magnoliidae</taxon>
        <taxon>Laurales</taxon>
        <taxon>Lauraceae</taxon>
        <taxon>Cinnamomum</taxon>
    </lineage>
</organism>
<dbReference type="OrthoDB" id="303876at2759"/>
<evidence type="ECO:0000256" key="3">
    <source>
        <dbReference type="PROSITE-ProRule" id="PRU00023"/>
    </source>
</evidence>
<dbReference type="PROSITE" id="PS50297">
    <property type="entry name" value="ANK_REP_REGION"/>
    <property type="match status" value="3"/>
</dbReference>
<dbReference type="Pfam" id="PF13637">
    <property type="entry name" value="Ank_4"/>
    <property type="match status" value="2"/>
</dbReference>
<dbReference type="Gene3D" id="1.25.40.20">
    <property type="entry name" value="Ankyrin repeat-containing domain"/>
    <property type="match status" value="3"/>
</dbReference>
<keyword evidence="1" id="KW-0677">Repeat</keyword>
<dbReference type="EMBL" id="QPKB01000005">
    <property type="protein sequence ID" value="RWR85153.1"/>
    <property type="molecule type" value="Genomic_DNA"/>
</dbReference>
<sequence length="332" mass="37080">MARNTGTIDMAHARSQGIRSAVSNTNLDRTLAEHTDLDRTPARRVLLLWHITVVPWCQWYLSDTQPSSPRTESTSLSSPSSLQLLKTGYGAAAAAGNRTQLTCTLQEDRWRRCLTGQRHVSSDVCRRRSGAAPFCSFCKPRQDVVKVLIQEWPSLTERRDSYSNTPLHYAASLGNLEMVRIFLQSNISANYIMDEDGRTPFLVAAKNGHGGVIMELLQFCPDSAEVADKKGRNVLHVAVKSGKLEVIRYILKLYDHKELINEPDNEGNTPLHLAIIKRHISVLNLLLKDKEVDTRAMNNNGMTALDIAESDKELTMKFRKIVICTALIQAGA</sequence>
<dbReference type="InterPro" id="IPR036770">
    <property type="entry name" value="Ankyrin_rpt-contain_sf"/>
</dbReference>